<dbReference type="NCBIfam" id="TIGR02867">
    <property type="entry name" value="spore_II_P"/>
    <property type="match status" value="1"/>
</dbReference>
<keyword evidence="2" id="KW-0812">Transmembrane</keyword>
<sequence length="387" mass="43516">MLKKKLPLQSGWFKKIYKHVGAGIALMLVLLLVIGALTSVKPTYRLYSDTMQKWTSQIKGASFLYLFSLEHRAFKEAYPSDLEPPDLSTLSFQLATSLTPNDPRSLLGREIPGLSRYHAEIIIAGEGTNYTNLPIESQAPIDVVLEDREAVDTGEEEQVDEPKESDGPTTGGKDVVFIYHSHNRESFLPNLPEGTEPNEAYHREVNITKVGDRLGKALEAHGIGTHVDHTDITTILQNKGWEFWKSYDASRTVVTEAMASNNDLQFIFDLHRDSMGKDVTTTEIDGKTYAKTIFVVGEEHPNYEKNLKLVTELHQLLEEKYPGLSRGVIRKKGSNVDGKYNQDLSQNAVLLEFGGVDNSFEELYRSADAFAEVFSEYYWDAEKVSTE</sequence>
<name>A0ABW3L2G0_9BACI</name>
<dbReference type="SUPFAM" id="SSF53187">
    <property type="entry name" value="Zn-dependent exopeptidases"/>
    <property type="match status" value="1"/>
</dbReference>
<keyword evidence="2" id="KW-0472">Membrane</keyword>
<evidence type="ECO:0000313" key="4">
    <source>
        <dbReference type="Proteomes" id="UP001596990"/>
    </source>
</evidence>
<keyword evidence="4" id="KW-1185">Reference proteome</keyword>
<evidence type="ECO:0000256" key="2">
    <source>
        <dbReference type="SAM" id="Phobius"/>
    </source>
</evidence>
<protein>
    <submittedName>
        <fullName evidence="3">Stage II sporulation protein P</fullName>
    </submittedName>
</protein>
<accession>A0ABW3L2G0</accession>
<dbReference type="InterPro" id="IPR010897">
    <property type="entry name" value="Spore_II_P"/>
</dbReference>
<gene>
    <name evidence="3" type="primary">spoIIP</name>
    <name evidence="3" type="ORF">ACFQ2J_06365</name>
</gene>
<dbReference type="RefSeq" id="WP_386057605.1">
    <property type="nucleotide sequence ID" value="NZ_JBHTKL010000001.1"/>
</dbReference>
<dbReference type="Pfam" id="PF07454">
    <property type="entry name" value="SpoIIP"/>
    <property type="match status" value="1"/>
</dbReference>
<proteinExistence type="predicted"/>
<feature type="transmembrane region" description="Helical" evidence="2">
    <location>
        <begin position="20"/>
        <end position="40"/>
    </location>
</feature>
<reference evidence="4" key="1">
    <citation type="journal article" date="2019" name="Int. J. Syst. Evol. Microbiol.">
        <title>The Global Catalogue of Microorganisms (GCM) 10K type strain sequencing project: providing services to taxonomists for standard genome sequencing and annotation.</title>
        <authorList>
            <consortium name="The Broad Institute Genomics Platform"/>
            <consortium name="The Broad Institute Genome Sequencing Center for Infectious Disease"/>
            <person name="Wu L."/>
            <person name="Ma J."/>
        </authorList>
    </citation>
    <scope>NUCLEOTIDE SEQUENCE [LARGE SCALE GENOMIC DNA]</scope>
    <source>
        <strain evidence="4">CCUG 56607</strain>
    </source>
</reference>
<evidence type="ECO:0000313" key="3">
    <source>
        <dbReference type="EMBL" id="MFD1018818.1"/>
    </source>
</evidence>
<keyword evidence="2" id="KW-1133">Transmembrane helix</keyword>
<dbReference type="Proteomes" id="UP001596990">
    <property type="component" value="Unassembled WGS sequence"/>
</dbReference>
<organism evidence="3 4">
    <name type="scientific">Thalassobacillus hwangdonensis</name>
    <dbReference type="NCBI Taxonomy" id="546108"/>
    <lineage>
        <taxon>Bacteria</taxon>
        <taxon>Bacillati</taxon>
        <taxon>Bacillota</taxon>
        <taxon>Bacilli</taxon>
        <taxon>Bacillales</taxon>
        <taxon>Bacillaceae</taxon>
        <taxon>Thalassobacillus</taxon>
    </lineage>
</organism>
<evidence type="ECO:0000256" key="1">
    <source>
        <dbReference type="SAM" id="MobiDB-lite"/>
    </source>
</evidence>
<feature type="region of interest" description="Disordered" evidence="1">
    <location>
        <begin position="151"/>
        <end position="171"/>
    </location>
</feature>
<comment type="caution">
    <text evidence="3">The sequence shown here is derived from an EMBL/GenBank/DDBJ whole genome shotgun (WGS) entry which is preliminary data.</text>
</comment>
<dbReference type="EMBL" id="JBHTKL010000001">
    <property type="protein sequence ID" value="MFD1018818.1"/>
    <property type="molecule type" value="Genomic_DNA"/>
</dbReference>